<keyword evidence="5" id="KW-1185">Reference proteome</keyword>
<name>A0A917TA34_9ACTN</name>
<reference evidence="4" key="1">
    <citation type="journal article" date="2014" name="Int. J. Syst. Evol. Microbiol.">
        <title>Complete genome sequence of Corynebacterium casei LMG S-19264T (=DSM 44701T), isolated from a smear-ripened cheese.</title>
        <authorList>
            <consortium name="US DOE Joint Genome Institute (JGI-PGF)"/>
            <person name="Walter F."/>
            <person name="Albersmeier A."/>
            <person name="Kalinowski J."/>
            <person name="Ruckert C."/>
        </authorList>
    </citation>
    <scope>NUCLEOTIDE SEQUENCE</scope>
    <source>
        <strain evidence="4">CGMCC 4.7308</strain>
    </source>
</reference>
<feature type="compositionally biased region" description="Polar residues" evidence="2">
    <location>
        <begin position="1"/>
        <end position="10"/>
    </location>
</feature>
<dbReference type="InterPro" id="IPR035490">
    <property type="entry name" value="GlmS/FrlB_SIS"/>
</dbReference>
<keyword evidence="4" id="KW-0032">Aminotransferase</keyword>
<dbReference type="InterPro" id="IPR001347">
    <property type="entry name" value="SIS_dom"/>
</dbReference>
<evidence type="ECO:0000313" key="4">
    <source>
        <dbReference type="EMBL" id="GGM15209.1"/>
    </source>
</evidence>
<reference evidence="4" key="2">
    <citation type="submission" date="2020-09" db="EMBL/GenBank/DDBJ databases">
        <authorList>
            <person name="Sun Q."/>
            <person name="Zhou Y."/>
        </authorList>
    </citation>
    <scope>NUCLEOTIDE SEQUENCE</scope>
    <source>
        <strain evidence="4">CGMCC 4.7308</strain>
    </source>
</reference>
<sequence>MAPQTASPSPSLVPDRRVPRTDPVRPFPSGTVLMTPAPMTPAAHVTAEIASQPETWQRALELLPRVRDVLPRPGQRVAVVGCGTSWFVAQSYAVHREAAGQGWTDAFAASEFPDARAGQYDLVVAISRSGTTTEVLDLLRRLPDGQRTLAVIGDPRSPGASAADDTVLLDFADEQSVVQTRFATSALLLLRAGLGEDLGPVVEQGRAAVTADLPPGWQDRWQFVFLGTGTSVGIAHEAALKMREAALAWSESYPAWDYRHGPIAVAQERTLAWIFGEPPAGLEDQIRATGATVVRSDDDPLASLVLAQRLAVAVALHRDLDPDTPPHLTRSIVLS</sequence>
<dbReference type="AlphaFoldDB" id="A0A917TA34"/>
<keyword evidence="4" id="KW-0808">Transferase</keyword>
<evidence type="ECO:0000256" key="1">
    <source>
        <dbReference type="ARBA" id="ARBA00022737"/>
    </source>
</evidence>
<accession>A0A917TA34</accession>
<proteinExistence type="predicted"/>
<dbReference type="InterPro" id="IPR046348">
    <property type="entry name" value="SIS_dom_sf"/>
</dbReference>
<dbReference type="GO" id="GO:0008483">
    <property type="term" value="F:transaminase activity"/>
    <property type="evidence" value="ECO:0007669"/>
    <property type="project" value="UniProtKB-KW"/>
</dbReference>
<comment type="caution">
    <text evidence="4">The sequence shown here is derived from an EMBL/GenBank/DDBJ whole genome shotgun (WGS) entry which is preliminary data.</text>
</comment>
<feature type="compositionally biased region" description="Basic and acidic residues" evidence="2">
    <location>
        <begin position="14"/>
        <end position="23"/>
    </location>
</feature>
<dbReference type="Gene3D" id="3.40.50.10490">
    <property type="entry name" value="Glucose-6-phosphate isomerase like protein, domain 1"/>
    <property type="match status" value="2"/>
</dbReference>
<feature type="domain" description="SIS" evidence="3">
    <location>
        <begin position="66"/>
        <end position="200"/>
    </location>
</feature>
<dbReference type="GO" id="GO:0097367">
    <property type="term" value="F:carbohydrate derivative binding"/>
    <property type="evidence" value="ECO:0007669"/>
    <property type="project" value="InterPro"/>
</dbReference>
<dbReference type="InterPro" id="IPR035466">
    <property type="entry name" value="GlmS/AgaS_SIS"/>
</dbReference>
<evidence type="ECO:0000256" key="2">
    <source>
        <dbReference type="SAM" id="MobiDB-lite"/>
    </source>
</evidence>
<evidence type="ECO:0000259" key="3">
    <source>
        <dbReference type="PROSITE" id="PS51464"/>
    </source>
</evidence>
<dbReference type="EMBL" id="BMNA01000014">
    <property type="protein sequence ID" value="GGM15209.1"/>
    <property type="molecule type" value="Genomic_DNA"/>
</dbReference>
<dbReference type="GO" id="GO:1901135">
    <property type="term" value="P:carbohydrate derivative metabolic process"/>
    <property type="evidence" value="ECO:0007669"/>
    <property type="project" value="InterPro"/>
</dbReference>
<dbReference type="Proteomes" id="UP000655208">
    <property type="component" value="Unassembled WGS sequence"/>
</dbReference>
<gene>
    <name evidence="4" type="ORF">GCM10011594_39030</name>
</gene>
<dbReference type="CDD" id="cd05009">
    <property type="entry name" value="SIS_GlmS_GlmD_2"/>
    <property type="match status" value="1"/>
</dbReference>
<dbReference type="PROSITE" id="PS51464">
    <property type="entry name" value="SIS"/>
    <property type="match status" value="1"/>
</dbReference>
<dbReference type="SUPFAM" id="SSF53697">
    <property type="entry name" value="SIS domain"/>
    <property type="match status" value="1"/>
</dbReference>
<feature type="region of interest" description="Disordered" evidence="2">
    <location>
        <begin position="1"/>
        <end position="29"/>
    </location>
</feature>
<evidence type="ECO:0000313" key="5">
    <source>
        <dbReference type="Proteomes" id="UP000655208"/>
    </source>
</evidence>
<dbReference type="CDD" id="cd05008">
    <property type="entry name" value="SIS_GlmS_GlmD_1"/>
    <property type="match status" value="1"/>
</dbReference>
<dbReference type="PANTHER" id="PTHR10937">
    <property type="entry name" value="GLUCOSAMINE--FRUCTOSE-6-PHOSPHATE AMINOTRANSFERASE, ISOMERIZING"/>
    <property type="match status" value="1"/>
</dbReference>
<dbReference type="Pfam" id="PF01380">
    <property type="entry name" value="SIS"/>
    <property type="match status" value="1"/>
</dbReference>
<protein>
    <submittedName>
        <fullName evidence="4">Glucosamine--fructose-6-phosphate aminotransferase</fullName>
    </submittedName>
</protein>
<organism evidence="4 5">
    <name type="scientific">Nakamurella endophytica</name>
    <dbReference type="NCBI Taxonomy" id="1748367"/>
    <lineage>
        <taxon>Bacteria</taxon>
        <taxon>Bacillati</taxon>
        <taxon>Actinomycetota</taxon>
        <taxon>Actinomycetes</taxon>
        <taxon>Nakamurellales</taxon>
        <taxon>Nakamurellaceae</taxon>
        <taxon>Nakamurella</taxon>
    </lineage>
</organism>
<keyword evidence="1" id="KW-0677">Repeat</keyword>